<feature type="compositionally biased region" description="Low complexity" evidence="1">
    <location>
        <begin position="144"/>
        <end position="155"/>
    </location>
</feature>
<dbReference type="InterPro" id="IPR055708">
    <property type="entry name" value="DUF7284"/>
</dbReference>
<name>M0E4F2_9EURY</name>
<dbReference type="PATRIC" id="fig|1227465.4.peg.2601"/>
<organism evidence="2 3">
    <name type="scientific">Halorubrum californiense DSM 19288</name>
    <dbReference type="NCBI Taxonomy" id="1227465"/>
    <lineage>
        <taxon>Archaea</taxon>
        <taxon>Methanobacteriati</taxon>
        <taxon>Methanobacteriota</taxon>
        <taxon>Stenosarchaea group</taxon>
        <taxon>Halobacteria</taxon>
        <taxon>Halobacteriales</taxon>
        <taxon>Haloferacaceae</taxon>
        <taxon>Halorubrum</taxon>
    </lineage>
</organism>
<dbReference type="RefSeq" id="WP_008444522.1">
    <property type="nucleotide sequence ID" value="NZ_AOJK01000064.1"/>
</dbReference>
<proteinExistence type="predicted"/>
<sequence>MAVTSTVLDVTVLLLCVSASVVALGASDAVGPDGPTATDAADRLVTETTTVSYPDEGAPNETRRIHATRAELLALLAARDAETAFDRRAVESVRAGVGPRTRVDATVKAVAETDRNDAIGTETDGGTWRLPSPPAVRGGAASRPASVAGGAVPAPEIGDRGRADGPSDTRKSFAIGPEPPRNADIAVAVVRHPVPDRFDGEGGERRSSVNFVRVIVRRW</sequence>
<accession>M0E4F2</accession>
<comment type="caution">
    <text evidence="2">The sequence shown here is derived from an EMBL/GenBank/DDBJ whole genome shotgun (WGS) entry which is preliminary data.</text>
</comment>
<dbReference type="Pfam" id="PF23955">
    <property type="entry name" value="DUF7284"/>
    <property type="match status" value="1"/>
</dbReference>
<dbReference type="Proteomes" id="UP000011586">
    <property type="component" value="Unassembled WGS sequence"/>
</dbReference>
<evidence type="ECO:0000313" key="3">
    <source>
        <dbReference type="Proteomes" id="UP000011586"/>
    </source>
</evidence>
<dbReference type="AlphaFoldDB" id="M0E4F2"/>
<evidence type="ECO:0000256" key="1">
    <source>
        <dbReference type="SAM" id="MobiDB-lite"/>
    </source>
</evidence>
<dbReference type="EMBL" id="AOJK01000064">
    <property type="protein sequence ID" value="ELZ41244.1"/>
    <property type="molecule type" value="Genomic_DNA"/>
</dbReference>
<keyword evidence="3" id="KW-1185">Reference proteome</keyword>
<reference evidence="2 3" key="1">
    <citation type="journal article" date="2014" name="PLoS Genet.">
        <title>Phylogenetically driven sequencing of extremely halophilic archaea reveals strategies for static and dynamic osmo-response.</title>
        <authorList>
            <person name="Becker E.A."/>
            <person name="Seitzer P.M."/>
            <person name="Tritt A."/>
            <person name="Larsen D."/>
            <person name="Krusor M."/>
            <person name="Yao A.I."/>
            <person name="Wu D."/>
            <person name="Madern D."/>
            <person name="Eisen J.A."/>
            <person name="Darling A.E."/>
            <person name="Facciotti M.T."/>
        </authorList>
    </citation>
    <scope>NUCLEOTIDE SEQUENCE [LARGE SCALE GENOMIC DNA]</scope>
    <source>
        <strain evidence="2 3">DSM 19288</strain>
    </source>
</reference>
<feature type="region of interest" description="Disordered" evidence="1">
    <location>
        <begin position="118"/>
        <end position="180"/>
    </location>
</feature>
<dbReference type="STRING" id="1227465.C463_13404"/>
<evidence type="ECO:0000313" key="2">
    <source>
        <dbReference type="EMBL" id="ELZ41244.1"/>
    </source>
</evidence>
<dbReference type="OrthoDB" id="330250at2157"/>
<gene>
    <name evidence="2" type="ORF">C463_13404</name>
</gene>
<feature type="compositionally biased region" description="Basic and acidic residues" evidence="1">
    <location>
        <begin position="157"/>
        <end position="171"/>
    </location>
</feature>
<protein>
    <submittedName>
        <fullName evidence="2">Uncharacterized protein</fullName>
    </submittedName>
</protein>